<evidence type="ECO:0000313" key="2">
    <source>
        <dbReference type="EMBL" id="KAG5453366.1"/>
    </source>
</evidence>
<reference evidence="2 3" key="2">
    <citation type="journal article" date="2021" name="Genomics">
        <title>High-quality reference genome for Clonorchis sinensis.</title>
        <authorList>
            <person name="Young N.D."/>
            <person name="Stroehlein A.J."/>
            <person name="Kinkar L."/>
            <person name="Wang T."/>
            <person name="Sohn W.M."/>
            <person name="Chang B.C.H."/>
            <person name="Kaur P."/>
            <person name="Weisz D."/>
            <person name="Dudchenko O."/>
            <person name="Aiden E.L."/>
            <person name="Korhonen P.K."/>
            <person name="Gasser R.B."/>
        </authorList>
    </citation>
    <scope>NUCLEOTIDE SEQUENCE [LARGE SCALE GENOMIC DNA]</scope>
    <source>
        <strain evidence="2">Cs-k2</strain>
    </source>
</reference>
<dbReference type="EMBL" id="NIRI02000013">
    <property type="protein sequence ID" value="KAG5453366.1"/>
    <property type="molecule type" value="Genomic_DNA"/>
</dbReference>
<accession>A0A3R7JLV5</accession>
<comment type="caution">
    <text evidence="2">The sequence shown here is derived from an EMBL/GenBank/DDBJ whole genome shotgun (WGS) entry which is preliminary data.</text>
</comment>
<organism evidence="2 3">
    <name type="scientific">Clonorchis sinensis</name>
    <name type="common">Chinese liver fluke</name>
    <dbReference type="NCBI Taxonomy" id="79923"/>
    <lineage>
        <taxon>Eukaryota</taxon>
        <taxon>Metazoa</taxon>
        <taxon>Spiralia</taxon>
        <taxon>Lophotrochozoa</taxon>
        <taxon>Platyhelminthes</taxon>
        <taxon>Trematoda</taxon>
        <taxon>Digenea</taxon>
        <taxon>Opisthorchiida</taxon>
        <taxon>Opisthorchiata</taxon>
        <taxon>Opisthorchiidae</taxon>
        <taxon>Clonorchis</taxon>
    </lineage>
</organism>
<proteinExistence type="predicted"/>
<evidence type="ECO:0000313" key="3">
    <source>
        <dbReference type="Proteomes" id="UP000286415"/>
    </source>
</evidence>
<sequence length="244" mass="27752">MHFRPKLHVLMTPPSDNRTATCVSSAGPTPFSTCLPVLRVLSHLNWDVWRYPPHRPSVSLAWTVVLALKAQHFLNVVCVPCPVHLPQLPSISTTLDIHLRFSAVCLFFSFNHRFWYDSGASLLETYPYITTHFGHCVEDVRIFLLVSGRPQTVDCRLNVSSENAYMSERSPRTTTLPNNALMMSPRRVMKRLQSICRAQGTNQRPSTPPKLPTFSSRELGIPRKLESTEKRPLNDTLLGVFDHY</sequence>
<dbReference type="AlphaFoldDB" id="A0A3R7JLV5"/>
<evidence type="ECO:0000256" key="1">
    <source>
        <dbReference type="SAM" id="MobiDB-lite"/>
    </source>
</evidence>
<protein>
    <submittedName>
        <fullName evidence="2">Uncharacterized protein</fullName>
    </submittedName>
</protein>
<keyword evidence="3" id="KW-1185">Reference proteome</keyword>
<name>A0A3R7JLV5_CLOSI</name>
<gene>
    <name evidence="2" type="ORF">CSKR_109379</name>
</gene>
<reference evidence="2 3" key="1">
    <citation type="journal article" date="2018" name="Biotechnol. Adv.">
        <title>Improved genomic resources and new bioinformatic workflow for the carcinogenic parasite Clonorchis sinensis: Biotechnological implications.</title>
        <authorList>
            <person name="Wang D."/>
            <person name="Korhonen P.K."/>
            <person name="Gasser R.B."/>
            <person name="Young N.D."/>
        </authorList>
    </citation>
    <scope>NUCLEOTIDE SEQUENCE [LARGE SCALE GENOMIC DNA]</scope>
    <source>
        <strain evidence="2">Cs-k2</strain>
    </source>
</reference>
<dbReference type="Proteomes" id="UP000286415">
    <property type="component" value="Unassembled WGS sequence"/>
</dbReference>
<dbReference type="InParanoid" id="A0A3R7JLV5"/>
<feature type="region of interest" description="Disordered" evidence="1">
    <location>
        <begin position="198"/>
        <end position="228"/>
    </location>
</feature>